<organism evidence="1 2">
    <name type="scientific">Aerococcus kribbianus</name>
    <dbReference type="NCBI Taxonomy" id="2999064"/>
    <lineage>
        <taxon>Bacteria</taxon>
        <taxon>Bacillati</taxon>
        <taxon>Bacillota</taxon>
        <taxon>Bacilli</taxon>
        <taxon>Lactobacillales</taxon>
        <taxon>Aerococcaceae</taxon>
        <taxon>Aerococcus</taxon>
    </lineage>
</organism>
<dbReference type="RefSeq" id="WP_268752448.1">
    <property type="nucleotide sequence ID" value="NZ_JAPRFQ010000002.1"/>
</dbReference>
<sequence>MAKFKVLNKYKDLELDRELEPEEEVEMTVKRAKEVEKKLAEQVPNKTFLERLD</sequence>
<proteinExistence type="predicted"/>
<evidence type="ECO:0000313" key="1">
    <source>
        <dbReference type="EMBL" id="MCZ0726122.1"/>
    </source>
</evidence>
<dbReference type="EMBL" id="JAPRFR010000002">
    <property type="protein sequence ID" value="MCZ0726122.1"/>
    <property type="molecule type" value="Genomic_DNA"/>
</dbReference>
<accession>A0A9X3FP19</accession>
<name>A0A9X3FP19_9LACT</name>
<keyword evidence="2" id="KW-1185">Reference proteome</keyword>
<reference evidence="1" key="1">
    <citation type="submission" date="2022-12" db="EMBL/GenBank/DDBJ databases">
        <title>Description and comparative metabolic analysis of Aerococcus sp. nov., isolated from the feces of a pig.</title>
        <authorList>
            <person name="Chang Y.-H."/>
        </authorList>
    </citation>
    <scope>NUCLEOTIDE SEQUENCE</scope>
    <source>
        <strain evidence="1">YH-aer222</strain>
    </source>
</reference>
<gene>
    <name evidence="1" type="ORF">OW157_05985</name>
</gene>
<dbReference type="Proteomes" id="UP001146670">
    <property type="component" value="Unassembled WGS sequence"/>
</dbReference>
<dbReference type="AlphaFoldDB" id="A0A9X3FP19"/>
<protein>
    <submittedName>
        <fullName evidence="1">Uncharacterized protein</fullName>
    </submittedName>
</protein>
<comment type="caution">
    <text evidence="1">The sequence shown here is derived from an EMBL/GenBank/DDBJ whole genome shotgun (WGS) entry which is preliminary data.</text>
</comment>
<evidence type="ECO:0000313" key="2">
    <source>
        <dbReference type="Proteomes" id="UP001146670"/>
    </source>
</evidence>